<accession>A0AA35J7Y4</accession>
<evidence type="ECO:0000313" key="1">
    <source>
        <dbReference type="EMBL" id="CAI4052101.1"/>
    </source>
</evidence>
<sequence length="431" mass="48073">MPKKVLGDKIERNVDAIRPPSLTLVSDDLKHLPVIPQDFADDDDGEDKVLSNDHGEKKISRKFGGTIALRKRLESVPELFLHDFKKKPCSKLDVIKEKNHKHSPVSKAATNPQVNGLRSQQTKRVGSFPIQRKSLRGSKLPRIKVPRPSEHVERLDHIIDRAFVPLPAPIVMPVHTRTAMNPVSVMQDQTQDRHMKNKYGKSDSEILFDEIVSAYENVPTRNFTALNSEIDRIIDLCSSKYVAKKMETFQTPQIVCPYDTETLFSSATPKAKTVNTNALNDTISSPEYSTSGGSMYSEHWSSEDELPELESTAGRAHKGAMVSSIVSDGTNGEGYFTAVETLPSTVSVEDLDIHDELPKPSSKSPCSVLQNGLSVRKLEKITLKPPNIMHIMSSDDESENDDDGEYRTFRILQEKIDRIDIASCSSSIYSS</sequence>
<reference evidence="1" key="1">
    <citation type="submission" date="2022-10" db="EMBL/GenBank/DDBJ databases">
        <authorList>
            <person name="Byrne P K."/>
        </authorList>
    </citation>
    <scope>NUCLEOTIDE SEQUENCE</scope>
    <source>
        <strain evidence="1">IFO1802</strain>
    </source>
</reference>
<protein>
    <submittedName>
        <fullName evidence="1">Uncharacterized protein</fullName>
    </submittedName>
</protein>
<keyword evidence="2" id="KW-1185">Reference proteome</keyword>
<gene>
    <name evidence="1" type="primary">SKDI15G4020</name>
    <name evidence="1" type="ORF">SKDI_15G4020</name>
</gene>
<proteinExistence type="predicted"/>
<name>A0AA35J7Y4_SACK1</name>
<dbReference type="OrthoDB" id="4036231at2759"/>
<organism evidence="1 2">
    <name type="scientific">Saccharomyces kudriavzevii (strain ATCC MYA-4449 / AS 2.2408 / CBS 8840 / NBRC 1802 / NCYC 2889)</name>
    <name type="common">Yeast</name>
    <dbReference type="NCBI Taxonomy" id="226230"/>
    <lineage>
        <taxon>Eukaryota</taxon>
        <taxon>Fungi</taxon>
        <taxon>Dikarya</taxon>
        <taxon>Ascomycota</taxon>
        <taxon>Saccharomycotina</taxon>
        <taxon>Saccharomycetes</taxon>
        <taxon>Saccharomycetales</taxon>
        <taxon>Saccharomycetaceae</taxon>
        <taxon>Saccharomyces</taxon>
    </lineage>
</organism>
<dbReference type="EMBL" id="OX365910">
    <property type="protein sequence ID" value="CAI4052101.1"/>
    <property type="molecule type" value="Genomic_DNA"/>
</dbReference>
<evidence type="ECO:0000313" key="2">
    <source>
        <dbReference type="Proteomes" id="UP001162087"/>
    </source>
</evidence>
<dbReference type="Proteomes" id="UP001162087">
    <property type="component" value="Chromosome 15"/>
</dbReference>